<dbReference type="Proteomes" id="UP001302493">
    <property type="component" value="Chromosome"/>
</dbReference>
<gene>
    <name evidence="1" type="ORF">PZA08_09475</name>
</gene>
<protein>
    <submittedName>
        <fullName evidence="1">Uncharacterized protein</fullName>
    </submittedName>
</protein>
<evidence type="ECO:0000313" key="1">
    <source>
        <dbReference type="EMBL" id="WOB77567.1"/>
    </source>
</evidence>
<organism evidence="1 2">
    <name type="scientific">Brevundimonas nasdae</name>
    <dbReference type="NCBI Taxonomy" id="172043"/>
    <lineage>
        <taxon>Bacteria</taxon>
        <taxon>Pseudomonadati</taxon>
        <taxon>Pseudomonadota</taxon>
        <taxon>Alphaproteobacteria</taxon>
        <taxon>Caulobacterales</taxon>
        <taxon>Caulobacteraceae</taxon>
        <taxon>Brevundimonas</taxon>
    </lineage>
</organism>
<dbReference type="EMBL" id="CP119180">
    <property type="protein sequence ID" value="WOB77567.1"/>
    <property type="molecule type" value="Genomic_DNA"/>
</dbReference>
<proteinExistence type="predicted"/>
<sequence length="107" mass="11848">MATRSRSLAITSDELNDALDALQTAAADDKTLLPGLIEISVDDWIQRLAEMQTARPKTIADGIRIRDIMVAFTGGSITRTLTRSDAGERGQPYRNLAPRNRPGRQRR</sequence>
<accession>A0ACD4VI32</accession>
<reference evidence="1" key="1">
    <citation type="submission" date="2023-03" db="EMBL/GenBank/DDBJ databases">
        <title>Genome sequence of Brevundimonas nasdae SJTX8.</title>
        <authorList>
            <person name="Liang R."/>
        </authorList>
    </citation>
    <scope>NUCLEOTIDE SEQUENCE</scope>
    <source>
        <strain evidence="1">X8</strain>
    </source>
</reference>
<name>A0ACD4VI32_9CAUL</name>
<keyword evidence="2" id="KW-1185">Reference proteome</keyword>
<evidence type="ECO:0000313" key="2">
    <source>
        <dbReference type="Proteomes" id="UP001302493"/>
    </source>
</evidence>